<feature type="compositionally biased region" description="Pro residues" evidence="2">
    <location>
        <begin position="1"/>
        <end position="14"/>
    </location>
</feature>
<protein>
    <submittedName>
        <fullName evidence="3">Cytochrome P450</fullName>
    </submittedName>
</protein>
<dbReference type="PANTHER" id="PTHR46696:SF1">
    <property type="entry name" value="CYTOCHROME P450 YJIB-RELATED"/>
    <property type="match status" value="1"/>
</dbReference>
<accession>A0A7W7M7P3</accession>
<comment type="similarity">
    <text evidence="1">Belongs to the cytochrome P450 family.</text>
</comment>
<dbReference type="RefSeq" id="WP_239177512.1">
    <property type="nucleotide sequence ID" value="NZ_BOMR01000083.1"/>
</dbReference>
<dbReference type="PANTHER" id="PTHR46696">
    <property type="entry name" value="P450, PUTATIVE (EUROFUNG)-RELATED"/>
    <property type="match status" value="1"/>
</dbReference>
<evidence type="ECO:0000256" key="1">
    <source>
        <dbReference type="ARBA" id="ARBA00010617"/>
    </source>
</evidence>
<dbReference type="EMBL" id="JACHNB010000001">
    <property type="protein sequence ID" value="MBB4740043.1"/>
    <property type="molecule type" value="Genomic_DNA"/>
</dbReference>
<comment type="caution">
    <text evidence="3">The sequence shown here is derived from an EMBL/GenBank/DDBJ whole genome shotgun (WGS) entry which is preliminary data.</text>
</comment>
<proteinExistence type="inferred from homology"/>
<evidence type="ECO:0000313" key="4">
    <source>
        <dbReference type="Proteomes" id="UP000546162"/>
    </source>
</evidence>
<sequence>MTPIPQPPGEPAAAPPSATSTPPSLGPSAGVSPPLSSADTSSSLSSAGASPSLPSAGASPSRPSSAGMRRARRRDRQVYLSSHPLLFALLAATRRTPVRKLGSTLLVHSPEAFRDGLTRIPLDRTAAGTTGGAAGDLTGGELLFNQDGADHRGSRRGLADALSAEGVQRLRPIWTEVLDRRLAPLAEGTPIDLVDVTAEMAGATAAALLGTDVDPRALAAAARSAAAAAAREHLPGPPRPGARRAARTATAHLTDLLTQPSTCPTPASASTDSPTSAFASPSATASACASASAPAPASASASADGSALAAMLAVAAVNTTVAALPRAAAWCADADLWAYAESAPDALTSELLRVTAPTPLLPRVAAAPGTLGSCPVDAGDRLILVARHAVDAHRTDPCPAAPAPPQVAQLVFGAGSHACPGARLARLQIADALQALARHRPRVTAARVDRRSALPGWSRLILAPTR</sequence>
<dbReference type="GO" id="GO:0016705">
    <property type="term" value="F:oxidoreductase activity, acting on paired donors, with incorporation or reduction of molecular oxygen"/>
    <property type="evidence" value="ECO:0007669"/>
    <property type="project" value="InterPro"/>
</dbReference>
<feature type="compositionally biased region" description="Low complexity" evidence="2">
    <location>
        <begin position="15"/>
        <end position="68"/>
    </location>
</feature>
<dbReference type="InterPro" id="IPR036396">
    <property type="entry name" value="Cyt_P450_sf"/>
</dbReference>
<organism evidence="3 4">
    <name type="scientific">Actinoplanes octamycinicus</name>
    <dbReference type="NCBI Taxonomy" id="135948"/>
    <lineage>
        <taxon>Bacteria</taxon>
        <taxon>Bacillati</taxon>
        <taxon>Actinomycetota</taxon>
        <taxon>Actinomycetes</taxon>
        <taxon>Micromonosporales</taxon>
        <taxon>Micromonosporaceae</taxon>
        <taxon>Actinoplanes</taxon>
    </lineage>
</organism>
<gene>
    <name evidence="3" type="ORF">BJY16_003502</name>
</gene>
<feature type="region of interest" description="Disordered" evidence="2">
    <location>
        <begin position="1"/>
        <end position="75"/>
    </location>
</feature>
<name>A0A7W7M7P3_9ACTN</name>
<feature type="region of interest" description="Disordered" evidence="2">
    <location>
        <begin position="254"/>
        <end position="276"/>
    </location>
</feature>
<evidence type="ECO:0000256" key="2">
    <source>
        <dbReference type="SAM" id="MobiDB-lite"/>
    </source>
</evidence>
<dbReference type="AlphaFoldDB" id="A0A7W7M7P3"/>
<dbReference type="PROSITE" id="PS00086">
    <property type="entry name" value="CYTOCHROME_P450"/>
    <property type="match status" value="1"/>
</dbReference>
<evidence type="ECO:0000313" key="3">
    <source>
        <dbReference type="EMBL" id="MBB4740043.1"/>
    </source>
</evidence>
<dbReference type="Proteomes" id="UP000546162">
    <property type="component" value="Unassembled WGS sequence"/>
</dbReference>
<dbReference type="Gene3D" id="1.10.630.10">
    <property type="entry name" value="Cytochrome P450"/>
    <property type="match status" value="1"/>
</dbReference>
<dbReference type="GO" id="GO:0005506">
    <property type="term" value="F:iron ion binding"/>
    <property type="evidence" value="ECO:0007669"/>
    <property type="project" value="InterPro"/>
</dbReference>
<dbReference type="InterPro" id="IPR017972">
    <property type="entry name" value="Cyt_P450_CS"/>
</dbReference>
<keyword evidence="4" id="KW-1185">Reference proteome</keyword>
<dbReference type="SUPFAM" id="SSF48264">
    <property type="entry name" value="Cytochrome P450"/>
    <property type="match status" value="1"/>
</dbReference>
<reference evidence="3 4" key="1">
    <citation type="submission" date="2020-08" db="EMBL/GenBank/DDBJ databases">
        <title>Sequencing the genomes of 1000 actinobacteria strains.</title>
        <authorList>
            <person name="Klenk H.-P."/>
        </authorList>
    </citation>
    <scope>NUCLEOTIDE SEQUENCE [LARGE SCALE GENOMIC DNA]</scope>
    <source>
        <strain evidence="3 4">DSM 45809</strain>
    </source>
</reference>
<dbReference type="GO" id="GO:0020037">
    <property type="term" value="F:heme binding"/>
    <property type="evidence" value="ECO:0007669"/>
    <property type="project" value="InterPro"/>
</dbReference>
<dbReference type="GO" id="GO:0004497">
    <property type="term" value="F:monooxygenase activity"/>
    <property type="evidence" value="ECO:0007669"/>
    <property type="project" value="InterPro"/>
</dbReference>